<dbReference type="OMA" id="VAEGHYP"/>
<dbReference type="EMBL" id="CT868374">
    <property type="protein sequence ID" value="CAK80652.1"/>
    <property type="molecule type" value="Genomic_DNA"/>
</dbReference>
<dbReference type="PANTHER" id="PTHR42695:SF5">
    <property type="entry name" value="GLUTAMINE AMIDOTRANSFERASE YLR126C-RELATED"/>
    <property type="match status" value="1"/>
</dbReference>
<dbReference type="GO" id="GO:0005829">
    <property type="term" value="C:cytosol"/>
    <property type="evidence" value="ECO:0000318"/>
    <property type="project" value="GO_Central"/>
</dbReference>
<dbReference type="PANTHER" id="PTHR42695">
    <property type="entry name" value="GLUTAMINE AMIDOTRANSFERASE YLR126C-RELATED"/>
    <property type="match status" value="1"/>
</dbReference>
<dbReference type="Pfam" id="PF00117">
    <property type="entry name" value="GATase"/>
    <property type="match status" value="1"/>
</dbReference>
<feature type="domain" description="Glutamine amidotransferase" evidence="1">
    <location>
        <begin position="235"/>
        <end position="391"/>
    </location>
</feature>
<dbReference type="STRING" id="5888.A0DC85"/>
<dbReference type="Gene3D" id="3.40.50.880">
    <property type="match status" value="1"/>
</dbReference>
<dbReference type="InterPro" id="IPR044992">
    <property type="entry name" value="ChyE-like"/>
</dbReference>
<dbReference type="SUPFAM" id="SSF52317">
    <property type="entry name" value="Class I glutamine amidotransferase-like"/>
    <property type="match status" value="1"/>
</dbReference>
<dbReference type="HOGENOM" id="CLU_049539_0_0_1"/>
<accession>A0DC85</accession>
<protein>
    <recommendedName>
        <fullName evidence="1">Glutamine amidotransferase domain-containing protein</fullName>
    </recommendedName>
</protein>
<dbReference type="KEGG" id="ptm:GSPATT00015530001"/>
<reference evidence="2 3" key="1">
    <citation type="journal article" date="2006" name="Nature">
        <title>Global trends of whole-genome duplications revealed by the ciliate Paramecium tetraurelia.</title>
        <authorList>
            <consortium name="Genoscope"/>
            <person name="Aury J.-M."/>
            <person name="Jaillon O."/>
            <person name="Duret L."/>
            <person name="Noel B."/>
            <person name="Jubin C."/>
            <person name="Porcel B.M."/>
            <person name="Segurens B."/>
            <person name="Daubin V."/>
            <person name="Anthouard V."/>
            <person name="Aiach N."/>
            <person name="Arnaiz O."/>
            <person name="Billaut A."/>
            <person name="Beisson J."/>
            <person name="Blanc I."/>
            <person name="Bouhouche K."/>
            <person name="Camara F."/>
            <person name="Duharcourt S."/>
            <person name="Guigo R."/>
            <person name="Gogendeau D."/>
            <person name="Katinka M."/>
            <person name="Keller A.-M."/>
            <person name="Kissmehl R."/>
            <person name="Klotz C."/>
            <person name="Koll F."/>
            <person name="Le Moue A."/>
            <person name="Lepere C."/>
            <person name="Malinsky S."/>
            <person name="Nowacki M."/>
            <person name="Nowak J.K."/>
            <person name="Plattner H."/>
            <person name="Poulain J."/>
            <person name="Ruiz F."/>
            <person name="Serrano V."/>
            <person name="Zagulski M."/>
            <person name="Dessen P."/>
            <person name="Betermier M."/>
            <person name="Weissenbach J."/>
            <person name="Scarpelli C."/>
            <person name="Schachter V."/>
            <person name="Sperling L."/>
            <person name="Meyer E."/>
            <person name="Cohen J."/>
            <person name="Wincker P."/>
        </authorList>
    </citation>
    <scope>NUCLEOTIDE SEQUENCE [LARGE SCALE GENOMIC DNA]</scope>
    <source>
        <strain evidence="2 3">Stock d4-2</strain>
    </source>
</reference>
<organism evidence="2 3">
    <name type="scientific">Paramecium tetraurelia</name>
    <dbReference type="NCBI Taxonomy" id="5888"/>
    <lineage>
        <taxon>Eukaryota</taxon>
        <taxon>Sar</taxon>
        <taxon>Alveolata</taxon>
        <taxon>Ciliophora</taxon>
        <taxon>Intramacronucleata</taxon>
        <taxon>Oligohymenophorea</taxon>
        <taxon>Peniculida</taxon>
        <taxon>Parameciidae</taxon>
        <taxon>Paramecium</taxon>
    </lineage>
</organism>
<dbReference type="FunFam" id="3.40.50.880:FF:000109">
    <property type="entry name" value="Uncharacterized protein"/>
    <property type="match status" value="1"/>
</dbReference>
<proteinExistence type="predicted"/>
<dbReference type="InParanoid" id="A0DC85"/>
<evidence type="ECO:0000313" key="2">
    <source>
        <dbReference type="EMBL" id="CAK80652.1"/>
    </source>
</evidence>
<dbReference type="AlphaFoldDB" id="A0DC85"/>
<dbReference type="Proteomes" id="UP000000600">
    <property type="component" value="Unassembled WGS sequence"/>
</dbReference>
<dbReference type="RefSeq" id="XP_001448049.1">
    <property type="nucleotide sequence ID" value="XM_001448012.1"/>
</dbReference>
<evidence type="ECO:0000259" key="1">
    <source>
        <dbReference type="Pfam" id="PF00117"/>
    </source>
</evidence>
<sequence length="446" mass="52454">MKSLYLVFLTQSNEQQQVLLFQNTPQQPFSLPQTEITKEDFLSASIAGPKIILDQLKNIELQKFSFFKKAYSDLIDFHKYNEREKYMWSLSSQEEKQLLRHKRNVQTPLWTQYFNNCPLWNDDNEENFYYIINLQQNDLDYIHQQKGLIFKQVNILELQEILSLNLPEQKDKFIDLQNALINKEYLRTDGRVILHFNFKTKQYSIQDGSGFSLDTVSVYNGIFRRRYDNWNQYNVAEGHYPSDDVIQRADAIIMPGNRVSVYEHYQWIEDVKAILKKSYETNPKVKILGICFGFQILTVALGGNVEAMQNDFVFGNTPLFHNIEAMKQFKLFQGMQLQERTIINQAHGDEITKYPEILQLISSSQSCKNEIMISKDERILVFQGHPEYSSAGMNMLSLASRLPSELSTLEQVIKEVKRLYPQEQDPFHLNLCLKFLKFEKQLQEIK</sequence>
<keyword evidence="3" id="KW-1185">Reference proteome</keyword>
<gene>
    <name evidence="2" type="ORF">GSPATT00015530001</name>
</gene>
<dbReference type="InterPro" id="IPR017926">
    <property type="entry name" value="GATASE"/>
</dbReference>
<name>A0DC85_PARTE</name>
<dbReference type="GeneID" id="5033834"/>
<dbReference type="OrthoDB" id="92161at2759"/>
<dbReference type="PROSITE" id="PS51273">
    <property type="entry name" value="GATASE_TYPE_1"/>
    <property type="match status" value="1"/>
</dbReference>
<evidence type="ECO:0000313" key="3">
    <source>
        <dbReference type="Proteomes" id="UP000000600"/>
    </source>
</evidence>
<dbReference type="InterPro" id="IPR029062">
    <property type="entry name" value="Class_I_gatase-like"/>
</dbReference>
<dbReference type="eggNOG" id="KOG3179">
    <property type="taxonomic scope" value="Eukaryota"/>
</dbReference>